<evidence type="ECO:0000256" key="1">
    <source>
        <dbReference type="SAM" id="MobiDB-lite"/>
    </source>
</evidence>
<protein>
    <submittedName>
        <fullName evidence="3">Kelch repeat-containing protein</fullName>
    </submittedName>
</protein>
<keyword evidence="2" id="KW-0472">Membrane</keyword>
<feature type="region of interest" description="Disordered" evidence="1">
    <location>
        <begin position="483"/>
        <end position="548"/>
    </location>
</feature>
<dbReference type="GeneID" id="92051226"/>
<dbReference type="EMBL" id="JAQQWN010000009">
    <property type="protein sequence ID" value="KAK8067105.1"/>
    <property type="molecule type" value="Genomic_DNA"/>
</dbReference>
<proteinExistence type="predicted"/>
<feature type="transmembrane region" description="Helical" evidence="2">
    <location>
        <begin position="451"/>
        <end position="474"/>
    </location>
</feature>
<feature type="region of interest" description="Disordered" evidence="1">
    <location>
        <begin position="412"/>
        <end position="447"/>
    </location>
</feature>
<keyword evidence="4" id="KW-1185">Reference proteome</keyword>
<dbReference type="RefSeq" id="XP_066663858.1">
    <property type="nucleotide sequence ID" value="XM_066818166.1"/>
</dbReference>
<accession>A0ABR1V7D8</accession>
<feature type="compositionally biased region" description="Low complexity" evidence="1">
    <location>
        <begin position="483"/>
        <end position="493"/>
    </location>
</feature>
<organism evidence="3 4">
    <name type="scientific">Apiospora hydei</name>
    <dbReference type="NCBI Taxonomy" id="1337664"/>
    <lineage>
        <taxon>Eukaryota</taxon>
        <taxon>Fungi</taxon>
        <taxon>Dikarya</taxon>
        <taxon>Ascomycota</taxon>
        <taxon>Pezizomycotina</taxon>
        <taxon>Sordariomycetes</taxon>
        <taxon>Xylariomycetidae</taxon>
        <taxon>Amphisphaeriales</taxon>
        <taxon>Apiosporaceae</taxon>
        <taxon>Apiospora</taxon>
    </lineage>
</organism>
<dbReference type="Proteomes" id="UP001433268">
    <property type="component" value="Unassembled WGS sequence"/>
</dbReference>
<keyword evidence="2" id="KW-0812">Transmembrane</keyword>
<dbReference type="InterPro" id="IPR011043">
    <property type="entry name" value="Gal_Oxase/kelch_b-propeller"/>
</dbReference>
<sequence>MIYGRYILPSRMKASRFVLANLIPRGCSLVKALSDTPYPSSFIRHPFVTVAVVGDYVYFDGGELAQSVDGVVDEKRPSYQLNTTLSLSLSSSWTNASATIRSIPKSAPCQNIPITWFDASASSFYEWGGYTAWGGPAVDNLIWKFTADGSGGGAWSKVIPTNIVAFNNAARLRLGRSHQQRVRDRVAISGLASFDTGSLKWENVSSTGYGKYGTSLRGRMESVPFGPNGLLMVLGGAEAPVGVINTVEMVSWDTVSFVDPGTGKWYSQATTDPRPTRKQMFCSVGVQGPNGTYEIFIYGSMTRASLDEIHVLSLPGFVIFKSPSSGTPRNDHACCRRLPRGLGFPKSELDSDPWKQGLGVFDLTDMVWKSQYNADARPYDTPKMIQDWYAQGGNDLVSWASEEVKALFRSDANKAANPGGGTSDIPGSGSGSSPDNPSATAPTSTHSQAGAIAGGAVGGVAGIVLIAALTVLVLRRRRRARQVGTVQQQQQQQPGEWPKSELPTGTVLQQSHGGSVGQWPRQKMQPWELYSSHGHSELGPGSQHEMAG</sequence>
<feature type="compositionally biased region" description="Low complexity" evidence="1">
    <location>
        <begin position="423"/>
        <end position="438"/>
    </location>
</feature>
<reference evidence="3 4" key="1">
    <citation type="submission" date="2023-01" db="EMBL/GenBank/DDBJ databases">
        <title>Analysis of 21 Apiospora genomes using comparative genomics revels a genus with tremendous synthesis potential of carbohydrate active enzymes and secondary metabolites.</title>
        <authorList>
            <person name="Sorensen T."/>
        </authorList>
    </citation>
    <scope>NUCLEOTIDE SEQUENCE [LARGE SCALE GENOMIC DNA]</scope>
    <source>
        <strain evidence="3 4">CBS 114990</strain>
    </source>
</reference>
<gene>
    <name evidence="3" type="ORF">PG997_013852</name>
</gene>
<keyword evidence="2" id="KW-1133">Transmembrane helix</keyword>
<dbReference type="SUPFAM" id="SSF50965">
    <property type="entry name" value="Galactose oxidase, central domain"/>
    <property type="match status" value="1"/>
</dbReference>
<evidence type="ECO:0000256" key="2">
    <source>
        <dbReference type="SAM" id="Phobius"/>
    </source>
</evidence>
<comment type="caution">
    <text evidence="3">The sequence shown here is derived from an EMBL/GenBank/DDBJ whole genome shotgun (WGS) entry which is preliminary data.</text>
</comment>
<evidence type="ECO:0000313" key="4">
    <source>
        <dbReference type="Proteomes" id="UP001433268"/>
    </source>
</evidence>
<evidence type="ECO:0000313" key="3">
    <source>
        <dbReference type="EMBL" id="KAK8067105.1"/>
    </source>
</evidence>
<name>A0ABR1V7D8_9PEZI</name>